<protein>
    <submittedName>
        <fullName evidence="1">Uncharacterized protein</fullName>
    </submittedName>
</protein>
<sequence>MANEVGCNKAVGKLAEKMIQIQLILKISIETALCQTKVRNDAR</sequence>
<organism evidence="1">
    <name type="scientific">bioreactor metagenome</name>
    <dbReference type="NCBI Taxonomy" id="1076179"/>
    <lineage>
        <taxon>unclassified sequences</taxon>
        <taxon>metagenomes</taxon>
        <taxon>ecological metagenomes</taxon>
    </lineage>
</organism>
<dbReference type="AlphaFoldDB" id="A0A645FE36"/>
<accession>A0A645FE36</accession>
<reference evidence="1" key="1">
    <citation type="submission" date="2019-08" db="EMBL/GenBank/DDBJ databases">
        <authorList>
            <person name="Kucharzyk K."/>
            <person name="Murdoch R.W."/>
            <person name="Higgins S."/>
            <person name="Loffler F."/>
        </authorList>
    </citation>
    <scope>NUCLEOTIDE SEQUENCE</scope>
</reference>
<name>A0A645FE36_9ZZZZ</name>
<comment type="caution">
    <text evidence="1">The sequence shown here is derived from an EMBL/GenBank/DDBJ whole genome shotgun (WGS) entry which is preliminary data.</text>
</comment>
<proteinExistence type="predicted"/>
<gene>
    <name evidence="1" type="ORF">SDC9_158051</name>
</gene>
<evidence type="ECO:0000313" key="1">
    <source>
        <dbReference type="EMBL" id="MPN10754.1"/>
    </source>
</evidence>
<dbReference type="EMBL" id="VSSQ01056923">
    <property type="protein sequence ID" value="MPN10754.1"/>
    <property type="molecule type" value="Genomic_DNA"/>
</dbReference>